<protein>
    <recommendedName>
        <fullName evidence="2">SET domain-containing protein</fullName>
    </recommendedName>
</protein>
<dbReference type="InterPro" id="IPR046341">
    <property type="entry name" value="SET_dom_sf"/>
</dbReference>
<proteinExistence type="predicted"/>
<keyword evidence="4" id="KW-1185">Reference proteome</keyword>
<dbReference type="AlphaFoldDB" id="A0A4Y7SSC3"/>
<reference evidence="3 4" key="1">
    <citation type="journal article" date="2019" name="Nat. Ecol. Evol.">
        <title>Megaphylogeny resolves global patterns of mushroom evolution.</title>
        <authorList>
            <person name="Varga T."/>
            <person name="Krizsan K."/>
            <person name="Foldi C."/>
            <person name="Dima B."/>
            <person name="Sanchez-Garcia M."/>
            <person name="Sanchez-Ramirez S."/>
            <person name="Szollosi G.J."/>
            <person name="Szarkandi J.G."/>
            <person name="Papp V."/>
            <person name="Albert L."/>
            <person name="Andreopoulos W."/>
            <person name="Angelini C."/>
            <person name="Antonin V."/>
            <person name="Barry K.W."/>
            <person name="Bougher N.L."/>
            <person name="Buchanan P."/>
            <person name="Buyck B."/>
            <person name="Bense V."/>
            <person name="Catcheside P."/>
            <person name="Chovatia M."/>
            <person name="Cooper J."/>
            <person name="Damon W."/>
            <person name="Desjardin D."/>
            <person name="Finy P."/>
            <person name="Geml J."/>
            <person name="Haridas S."/>
            <person name="Hughes K."/>
            <person name="Justo A."/>
            <person name="Karasinski D."/>
            <person name="Kautmanova I."/>
            <person name="Kiss B."/>
            <person name="Kocsube S."/>
            <person name="Kotiranta H."/>
            <person name="LaButti K.M."/>
            <person name="Lechner B.E."/>
            <person name="Liimatainen K."/>
            <person name="Lipzen A."/>
            <person name="Lukacs Z."/>
            <person name="Mihaltcheva S."/>
            <person name="Morgado L.N."/>
            <person name="Niskanen T."/>
            <person name="Noordeloos M.E."/>
            <person name="Ohm R.A."/>
            <person name="Ortiz-Santana B."/>
            <person name="Ovrebo C."/>
            <person name="Racz N."/>
            <person name="Riley R."/>
            <person name="Savchenko A."/>
            <person name="Shiryaev A."/>
            <person name="Soop K."/>
            <person name="Spirin V."/>
            <person name="Szebenyi C."/>
            <person name="Tomsovsky M."/>
            <person name="Tulloss R.E."/>
            <person name="Uehling J."/>
            <person name="Grigoriev I.V."/>
            <person name="Vagvolgyi C."/>
            <person name="Papp T."/>
            <person name="Martin F.M."/>
            <person name="Miettinen O."/>
            <person name="Hibbett D.S."/>
            <person name="Nagy L.G."/>
        </authorList>
    </citation>
    <scope>NUCLEOTIDE SEQUENCE [LARGE SCALE GENOMIC DNA]</scope>
    <source>
        <strain evidence="3 4">FP101781</strain>
    </source>
</reference>
<feature type="region of interest" description="Disordered" evidence="1">
    <location>
        <begin position="402"/>
        <end position="422"/>
    </location>
</feature>
<dbReference type="Pfam" id="PF00856">
    <property type="entry name" value="SET"/>
    <property type="match status" value="1"/>
</dbReference>
<dbReference type="SMART" id="SM00317">
    <property type="entry name" value="SET"/>
    <property type="match status" value="1"/>
</dbReference>
<name>A0A4Y7SSC3_COPMI</name>
<dbReference type="InterPro" id="IPR001214">
    <property type="entry name" value="SET_dom"/>
</dbReference>
<feature type="domain" description="SET" evidence="2">
    <location>
        <begin position="272"/>
        <end position="374"/>
    </location>
</feature>
<evidence type="ECO:0000313" key="4">
    <source>
        <dbReference type="Proteomes" id="UP000298030"/>
    </source>
</evidence>
<accession>A0A4Y7SSC3</accession>
<dbReference type="Gene3D" id="2.170.270.10">
    <property type="entry name" value="SET domain"/>
    <property type="match status" value="1"/>
</dbReference>
<dbReference type="Proteomes" id="UP000298030">
    <property type="component" value="Unassembled WGS sequence"/>
</dbReference>
<dbReference type="STRING" id="71717.A0A4Y7SSC3"/>
<dbReference type="EMBL" id="QPFP01000063">
    <property type="protein sequence ID" value="TEB24757.1"/>
    <property type="molecule type" value="Genomic_DNA"/>
</dbReference>
<sequence length="476" mass="53091">MYMKRCCRGGKFEMDVSLSNADDACGICAILPISRQGNVEEYLLNPPLRRPRDTHYRVRATAILACNTKANRRITESIRTKWQTFPALRNWTNRQPKAGYLDATNEFTGQPEVATSVLRVCRLLPRAKACFSSMSRSNTRPTARGVFERLRNHPRCSSRNAIEIDDLIVQGLFEQKAQKPPSRTHLVQSIGLSRKHEVGSPYLDSIYRAFEAKKSSLMVGNAPVYLRAAGAVRPAVTRSTSEGKALIGERAILFDWLISAYSMIIAADASVHLWCIRMLPGQDNSKGFAVYAAVNISKDQDILELIGIMPTDNDTPHSYLSSITPAPDQDQEEGEERVLVGPCLKFNGVRGTSAFVVKAIRDIKAGEEITIDYGPSWFQASTGSACPCKTCAPQPHLGDPAFWRSAGNEEDRRNKHKARKERAKEQRLLLKEGMLKGVEKERAESMEARWKKKRALQKSVRRGRCRQIGGPGTATV</sequence>
<evidence type="ECO:0000256" key="1">
    <source>
        <dbReference type="SAM" id="MobiDB-lite"/>
    </source>
</evidence>
<gene>
    <name evidence="3" type="ORF">FA13DRAFT_1796957</name>
</gene>
<dbReference type="PROSITE" id="PS50280">
    <property type="entry name" value="SET"/>
    <property type="match status" value="1"/>
</dbReference>
<evidence type="ECO:0000259" key="2">
    <source>
        <dbReference type="PROSITE" id="PS50280"/>
    </source>
</evidence>
<organism evidence="3 4">
    <name type="scientific">Coprinellus micaceus</name>
    <name type="common">Glistening ink-cap mushroom</name>
    <name type="synonym">Coprinus micaceus</name>
    <dbReference type="NCBI Taxonomy" id="71717"/>
    <lineage>
        <taxon>Eukaryota</taxon>
        <taxon>Fungi</taxon>
        <taxon>Dikarya</taxon>
        <taxon>Basidiomycota</taxon>
        <taxon>Agaricomycotina</taxon>
        <taxon>Agaricomycetes</taxon>
        <taxon>Agaricomycetidae</taxon>
        <taxon>Agaricales</taxon>
        <taxon>Agaricineae</taxon>
        <taxon>Psathyrellaceae</taxon>
        <taxon>Coprinellus</taxon>
    </lineage>
</organism>
<dbReference type="OrthoDB" id="3265353at2759"/>
<evidence type="ECO:0000313" key="3">
    <source>
        <dbReference type="EMBL" id="TEB24757.1"/>
    </source>
</evidence>
<comment type="caution">
    <text evidence="3">The sequence shown here is derived from an EMBL/GenBank/DDBJ whole genome shotgun (WGS) entry which is preliminary data.</text>
</comment>
<dbReference type="SUPFAM" id="SSF82199">
    <property type="entry name" value="SET domain"/>
    <property type="match status" value="1"/>
</dbReference>